<evidence type="ECO:0000313" key="4">
    <source>
        <dbReference type="Proteomes" id="UP001431693"/>
    </source>
</evidence>
<accession>A0ABT6ZIS2</accession>
<evidence type="ECO:0000256" key="1">
    <source>
        <dbReference type="SAM" id="MobiDB-lite"/>
    </source>
</evidence>
<keyword evidence="2" id="KW-0812">Transmembrane</keyword>
<feature type="compositionally biased region" description="Basic and acidic residues" evidence="1">
    <location>
        <begin position="199"/>
        <end position="239"/>
    </location>
</feature>
<evidence type="ECO:0000256" key="2">
    <source>
        <dbReference type="SAM" id="Phobius"/>
    </source>
</evidence>
<reference evidence="3" key="1">
    <citation type="submission" date="2023-05" db="EMBL/GenBank/DDBJ databases">
        <title>[olsenella] sp. nov., isolated from a pig farm feces dump.</title>
        <authorList>
            <person name="Chang Y.-H."/>
        </authorList>
    </citation>
    <scope>NUCLEOTIDE SEQUENCE</scope>
    <source>
        <strain evidence="3">YH-ols2217</strain>
    </source>
</reference>
<comment type="caution">
    <text evidence="3">The sequence shown here is derived from an EMBL/GenBank/DDBJ whole genome shotgun (WGS) entry which is preliminary data.</text>
</comment>
<keyword evidence="2" id="KW-0472">Membrane</keyword>
<organism evidence="3 4">
    <name type="scientific">Kribbibacterium absianum</name>
    <dbReference type="NCBI Taxonomy" id="3044210"/>
    <lineage>
        <taxon>Bacteria</taxon>
        <taxon>Bacillati</taxon>
        <taxon>Actinomycetota</taxon>
        <taxon>Coriobacteriia</taxon>
        <taxon>Coriobacteriales</taxon>
        <taxon>Kribbibacteriaceae</taxon>
        <taxon>Kribbibacterium</taxon>
    </lineage>
</organism>
<dbReference type="Proteomes" id="UP001431693">
    <property type="component" value="Unassembled WGS sequence"/>
</dbReference>
<gene>
    <name evidence="3" type="ORF">QJ043_01225</name>
</gene>
<name>A0ABT6ZIS2_9ACTN</name>
<dbReference type="InterPro" id="IPR035451">
    <property type="entry name" value="Ada-like_dom_sf"/>
</dbReference>
<protein>
    <submittedName>
        <fullName evidence="3">Uncharacterized protein</fullName>
    </submittedName>
</protein>
<dbReference type="EMBL" id="JASJEX010000001">
    <property type="protein sequence ID" value="MDJ1128709.1"/>
    <property type="molecule type" value="Genomic_DNA"/>
</dbReference>
<feature type="transmembrane region" description="Helical" evidence="2">
    <location>
        <begin position="62"/>
        <end position="81"/>
    </location>
</feature>
<proteinExistence type="predicted"/>
<sequence>MPTAYTLPWAMSLMAIALLVCGSASLVLELAACAMAVGALVVRRRSGVPRKNQRHPRFTTGACFSVAFLSLVMAMGIAGGLESVAVTVDCDELVGRSVTVHMDGVTRDGKLVDEDIEVAVGEPSETRPASGTYTFRVDSSEFDTEEVCYVAESPSVTVDFDRHIGASVSLRIERDEGKIRRVAEERAAEAAEAKAKAEAEAKAKAQREAEAKARAEAEAKEKAEAEAKARAEEEARRQAEAQTAEQAEAEARAKAEAAAAAATAEKNEETVYITKTGECYHRGTCSSLRQSKIAISKDDAIAQGYQACQKCNP</sequence>
<feature type="region of interest" description="Disordered" evidence="1">
    <location>
        <begin position="199"/>
        <end position="253"/>
    </location>
</feature>
<dbReference type="SUPFAM" id="SSF57884">
    <property type="entry name" value="Ada DNA repair protein, N-terminal domain (N-Ada 10)"/>
    <property type="match status" value="1"/>
</dbReference>
<feature type="transmembrane region" description="Helical" evidence="2">
    <location>
        <begin position="12"/>
        <end position="42"/>
    </location>
</feature>
<dbReference type="RefSeq" id="WP_283712350.1">
    <property type="nucleotide sequence ID" value="NZ_JASJEW010000001.1"/>
</dbReference>
<keyword evidence="2" id="KW-1133">Transmembrane helix</keyword>
<dbReference type="Gene3D" id="3.40.10.10">
    <property type="entry name" value="DNA Methylphosphotriester Repair Domain"/>
    <property type="match status" value="1"/>
</dbReference>
<evidence type="ECO:0000313" key="3">
    <source>
        <dbReference type="EMBL" id="MDJ1128709.1"/>
    </source>
</evidence>
<keyword evidence="4" id="KW-1185">Reference proteome</keyword>